<dbReference type="GO" id="GO:0006508">
    <property type="term" value="P:proteolysis"/>
    <property type="evidence" value="ECO:0007669"/>
    <property type="project" value="UniProtKB-KW"/>
</dbReference>
<dbReference type="GO" id="GO:0005829">
    <property type="term" value="C:cytosol"/>
    <property type="evidence" value="ECO:0007669"/>
    <property type="project" value="TreeGrafter"/>
</dbReference>
<dbReference type="PANTHER" id="PTHR42881:SF2">
    <property type="entry name" value="PROLYL ENDOPEPTIDASE"/>
    <property type="match status" value="1"/>
</dbReference>
<dbReference type="InterPro" id="IPR002470">
    <property type="entry name" value="Peptidase_S9A"/>
</dbReference>
<comment type="similarity">
    <text evidence="2 4">Belongs to the peptidase S9A family.</text>
</comment>
<protein>
    <recommendedName>
        <fullName evidence="3 4">Prolyl endopeptidase</fullName>
        <ecNumber evidence="4">3.4.21.-</ecNumber>
    </recommendedName>
</protein>
<dbReference type="AlphaFoldDB" id="A0A2G9UWH4"/>
<evidence type="ECO:0000313" key="6">
    <source>
        <dbReference type="EMBL" id="PIO74601.1"/>
    </source>
</evidence>
<comment type="catalytic activity">
    <reaction evidence="1">
        <text>Hydrolysis of Pro-|-Xaa &gt;&gt; Ala-|-Xaa in oligopeptides.</text>
        <dbReference type="EC" id="3.4.21.26"/>
    </reaction>
</comment>
<dbReference type="InterPro" id="IPR001375">
    <property type="entry name" value="Peptidase_S9_cat"/>
</dbReference>
<keyword evidence="4" id="KW-0378">Hydrolase</keyword>
<feature type="domain" description="Peptidase S9 prolyl oligopeptidase catalytic" evidence="5">
    <location>
        <begin position="1"/>
        <end position="124"/>
    </location>
</feature>
<dbReference type="InterPro" id="IPR051167">
    <property type="entry name" value="Prolyl_oligopep/macrocyclase"/>
</dbReference>
<dbReference type="SUPFAM" id="SSF53474">
    <property type="entry name" value="alpha/beta-Hydrolases"/>
    <property type="match status" value="1"/>
</dbReference>
<evidence type="ECO:0000256" key="1">
    <source>
        <dbReference type="ARBA" id="ARBA00001070"/>
    </source>
</evidence>
<dbReference type="EC" id="3.4.21.-" evidence="4"/>
<dbReference type="PANTHER" id="PTHR42881">
    <property type="entry name" value="PROLYL ENDOPEPTIDASE"/>
    <property type="match status" value="1"/>
</dbReference>
<evidence type="ECO:0000313" key="7">
    <source>
        <dbReference type="Proteomes" id="UP000230423"/>
    </source>
</evidence>
<reference evidence="6 7" key="1">
    <citation type="submission" date="2015-09" db="EMBL/GenBank/DDBJ databases">
        <title>Draft genome of the parasitic nematode Teladorsagia circumcincta isolate WARC Sus (inbred).</title>
        <authorList>
            <person name="Mitreva M."/>
        </authorList>
    </citation>
    <scope>NUCLEOTIDE SEQUENCE [LARGE SCALE GENOMIC DNA]</scope>
    <source>
        <strain evidence="6 7">S</strain>
    </source>
</reference>
<gene>
    <name evidence="6" type="ORF">TELCIR_03379</name>
</gene>
<keyword evidence="7" id="KW-1185">Reference proteome</keyword>
<dbReference type="PRINTS" id="PR00862">
    <property type="entry name" value="PROLIGOPTASE"/>
</dbReference>
<dbReference type="OrthoDB" id="248387at2759"/>
<dbReference type="GO" id="GO:0070012">
    <property type="term" value="F:oligopeptidase activity"/>
    <property type="evidence" value="ECO:0007669"/>
    <property type="project" value="TreeGrafter"/>
</dbReference>
<dbReference type="InterPro" id="IPR029058">
    <property type="entry name" value="AB_hydrolase_fold"/>
</dbReference>
<proteinExistence type="inferred from homology"/>
<dbReference type="EMBL" id="KZ345249">
    <property type="protein sequence ID" value="PIO74601.1"/>
    <property type="molecule type" value="Genomic_DNA"/>
</dbReference>
<organism evidence="6 7">
    <name type="scientific">Teladorsagia circumcincta</name>
    <name type="common">Brown stomach worm</name>
    <name type="synonym">Ostertagia circumcincta</name>
    <dbReference type="NCBI Taxonomy" id="45464"/>
    <lineage>
        <taxon>Eukaryota</taxon>
        <taxon>Metazoa</taxon>
        <taxon>Ecdysozoa</taxon>
        <taxon>Nematoda</taxon>
        <taxon>Chromadorea</taxon>
        <taxon>Rhabditida</taxon>
        <taxon>Rhabditina</taxon>
        <taxon>Rhabditomorpha</taxon>
        <taxon>Strongyloidea</taxon>
        <taxon>Trichostrongylidae</taxon>
        <taxon>Teladorsagia</taxon>
    </lineage>
</organism>
<evidence type="ECO:0000256" key="3">
    <source>
        <dbReference type="ARBA" id="ARBA00016310"/>
    </source>
</evidence>
<feature type="non-terminal residue" evidence="6">
    <location>
        <position position="1"/>
    </location>
</feature>
<dbReference type="Proteomes" id="UP000230423">
    <property type="component" value="Unassembled WGS sequence"/>
</dbReference>
<keyword evidence="4" id="KW-0645">Protease</keyword>
<sequence length="129" mass="14678">VMDMLRFHKFTVGGAWVPEFGNPDVEKDFKFISKYSPLHNIKFPEGGQWPSTLLMTADHDDRVVPSHTLKYAATLYEKAKLHEPQTNPLLVRVEVKAGHGAGKPTAKVIAEIVDMYSFLQRVLNIEWKD</sequence>
<evidence type="ECO:0000256" key="4">
    <source>
        <dbReference type="RuleBase" id="RU368024"/>
    </source>
</evidence>
<name>A0A2G9UWH4_TELCI</name>
<dbReference type="GO" id="GO:0004252">
    <property type="term" value="F:serine-type endopeptidase activity"/>
    <property type="evidence" value="ECO:0007669"/>
    <property type="project" value="UniProtKB-UniRule"/>
</dbReference>
<evidence type="ECO:0000259" key="5">
    <source>
        <dbReference type="Pfam" id="PF00326"/>
    </source>
</evidence>
<dbReference type="Gene3D" id="3.40.50.1820">
    <property type="entry name" value="alpha/beta hydrolase"/>
    <property type="match status" value="1"/>
</dbReference>
<dbReference type="Pfam" id="PF00326">
    <property type="entry name" value="Peptidase_S9"/>
    <property type="match status" value="1"/>
</dbReference>
<keyword evidence="4" id="KW-0720">Serine protease</keyword>
<accession>A0A2G9UWH4</accession>
<evidence type="ECO:0000256" key="2">
    <source>
        <dbReference type="ARBA" id="ARBA00005228"/>
    </source>
</evidence>